<evidence type="ECO:0000313" key="1">
    <source>
        <dbReference type="EMBL" id="TNN03170.1"/>
    </source>
</evidence>
<dbReference type="EMBL" id="SWLE01000001">
    <property type="protein sequence ID" value="TNN03170.1"/>
    <property type="molecule type" value="Genomic_DNA"/>
</dbReference>
<accession>A0A4Z2CGA2</accession>
<protein>
    <submittedName>
        <fullName evidence="1">Uncharacterized protein</fullName>
    </submittedName>
</protein>
<proteinExistence type="predicted"/>
<organism evidence="1 2">
    <name type="scientific">Takifugu bimaculatus</name>
    <dbReference type="NCBI Taxonomy" id="433685"/>
    <lineage>
        <taxon>Eukaryota</taxon>
        <taxon>Metazoa</taxon>
        <taxon>Chordata</taxon>
        <taxon>Craniata</taxon>
        <taxon>Vertebrata</taxon>
        <taxon>Euteleostomi</taxon>
        <taxon>Actinopterygii</taxon>
        <taxon>Neopterygii</taxon>
        <taxon>Teleostei</taxon>
        <taxon>Neoteleostei</taxon>
        <taxon>Acanthomorphata</taxon>
        <taxon>Eupercaria</taxon>
        <taxon>Tetraodontiformes</taxon>
        <taxon>Tetradontoidea</taxon>
        <taxon>Tetraodontidae</taxon>
        <taxon>Takifugu</taxon>
    </lineage>
</organism>
<keyword evidence="2" id="KW-1185">Reference proteome</keyword>
<evidence type="ECO:0000313" key="2">
    <source>
        <dbReference type="Proteomes" id="UP000516260"/>
    </source>
</evidence>
<dbReference type="AlphaFoldDB" id="A0A4Z2CGA2"/>
<comment type="caution">
    <text evidence="1">The sequence shown here is derived from an EMBL/GenBank/DDBJ whole genome shotgun (WGS) entry which is preliminary data.</text>
</comment>
<name>A0A4Z2CGA2_9TELE</name>
<sequence>MQCCGKAAGSKFRIQGTPLQPDSAQTIIKCAARTAAFTFMKENLACGAVKCQSLENRGSGSGSESSSYCPVSSCRHSCAGRRSQKEASSVLHSLQDCGYKKTTFPFKMHDTSNSRDTDLLLQIK</sequence>
<dbReference type="Proteomes" id="UP000516260">
    <property type="component" value="Chromosome 1"/>
</dbReference>
<reference evidence="1 2" key="1">
    <citation type="submission" date="2019-04" db="EMBL/GenBank/DDBJ databases">
        <title>The sequence and de novo assembly of Takifugu bimaculatus genome using PacBio and Hi-C technologies.</title>
        <authorList>
            <person name="Xu P."/>
            <person name="Liu B."/>
            <person name="Zhou Z."/>
        </authorList>
    </citation>
    <scope>NUCLEOTIDE SEQUENCE [LARGE SCALE GENOMIC DNA]</scope>
    <source>
        <strain evidence="1">TB-2018</strain>
        <tissue evidence="1">Muscle</tissue>
    </source>
</reference>
<gene>
    <name evidence="1" type="ORF">fugu_000199</name>
</gene>